<dbReference type="OrthoDB" id="72213at2"/>
<evidence type="ECO:0000313" key="2">
    <source>
        <dbReference type="EMBL" id="KNE22615.1"/>
    </source>
</evidence>
<dbReference type="Proteomes" id="UP000036780">
    <property type="component" value="Unassembled WGS sequence"/>
</dbReference>
<comment type="caution">
    <text evidence="2">The sequence shown here is derived from an EMBL/GenBank/DDBJ whole genome shotgun (WGS) entry which is preliminary data.</text>
</comment>
<evidence type="ECO:0000259" key="1">
    <source>
        <dbReference type="Pfam" id="PF13021"/>
    </source>
</evidence>
<name>A0A0L0QVB1_VIRPA</name>
<proteinExistence type="predicted"/>
<evidence type="ECO:0000313" key="3">
    <source>
        <dbReference type="Proteomes" id="UP000036780"/>
    </source>
</evidence>
<dbReference type="InterPro" id="IPR024976">
    <property type="entry name" value="DUF3885"/>
</dbReference>
<dbReference type="Pfam" id="PF13021">
    <property type="entry name" value="DUF3885"/>
    <property type="match status" value="1"/>
</dbReference>
<feature type="domain" description="DUF3885" evidence="1">
    <location>
        <begin position="5"/>
        <end position="197"/>
    </location>
</feature>
<gene>
    <name evidence="2" type="ORF">AFK71_00175</name>
</gene>
<keyword evidence="3" id="KW-1185">Reference proteome</keyword>
<accession>A0A0L0QVB1</accession>
<organism evidence="2 3">
    <name type="scientific">Virgibacillus pantothenticus</name>
    <dbReference type="NCBI Taxonomy" id="1473"/>
    <lineage>
        <taxon>Bacteria</taxon>
        <taxon>Bacillati</taxon>
        <taxon>Bacillota</taxon>
        <taxon>Bacilli</taxon>
        <taxon>Bacillales</taxon>
        <taxon>Bacillaceae</taxon>
        <taxon>Virgibacillus</taxon>
    </lineage>
</organism>
<protein>
    <recommendedName>
        <fullName evidence="1">DUF3885 domain-containing protein</fullName>
    </recommendedName>
</protein>
<dbReference type="EMBL" id="LGTO01000001">
    <property type="protein sequence ID" value="KNE22615.1"/>
    <property type="molecule type" value="Genomic_DNA"/>
</dbReference>
<sequence length="208" mass="25096">MTFHQWWSSIYQNGLHAPLFYTMPVGLRFEIGPVEYSTSDPNYFKIAEKRAQMIWNDLFKPEEEVYVVLQKYHTRAETYRRHRFLNRYFYERPPFCQLSYEVLPNPYDDEDDETKLHRFAVKTTVANVKKRAWIQKCIWKDFTGKGIFNNFELYIVRIKDGVVYYLYDDRGLDVAGKAKAPLQALYDSRTSFLLEYDRQRMDKQFAVR</sequence>
<dbReference type="PATRIC" id="fig|1473.5.peg.79"/>
<dbReference type="GeneID" id="66869001"/>
<reference evidence="3" key="1">
    <citation type="submission" date="2015-07" db="EMBL/GenBank/DDBJ databases">
        <title>Fjat-10053 dsm26.</title>
        <authorList>
            <person name="Liu B."/>
            <person name="Wang J."/>
            <person name="Zhu Y."/>
            <person name="Liu G."/>
            <person name="Chen Q."/>
            <person name="Chen Z."/>
            <person name="Lan J."/>
            <person name="Che J."/>
            <person name="Ge C."/>
            <person name="Shi H."/>
            <person name="Pan Z."/>
            <person name="Liu X."/>
        </authorList>
    </citation>
    <scope>NUCLEOTIDE SEQUENCE [LARGE SCALE GENOMIC DNA]</scope>
    <source>
        <strain evidence="3">DSM 26</strain>
    </source>
</reference>
<dbReference type="AlphaFoldDB" id="A0A0L0QVB1"/>
<dbReference type="RefSeq" id="WP_050349571.1">
    <property type="nucleotide sequence ID" value="NZ_CP073011.1"/>
</dbReference>